<dbReference type="OrthoDB" id="5866075at2759"/>
<reference evidence="3" key="1">
    <citation type="submission" date="2017-02" db="UniProtKB">
        <authorList>
            <consortium name="WormBaseParasite"/>
        </authorList>
    </citation>
    <scope>IDENTIFICATION</scope>
</reference>
<organism evidence="3">
    <name type="scientific">Enterobius vermicularis</name>
    <name type="common">Human pinworm</name>
    <dbReference type="NCBI Taxonomy" id="51028"/>
    <lineage>
        <taxon>Eukaryota</taxon>
        <taxon>Metazoa</taxon>
        <taxon>Ecdysozoa</taxon>
        <taxon>Nematoda</taxon>
        <taxon>Chromadorea</taxon>
        <taxon>Rhabditida</taxon>
        <taxon>Spirurina</taxon>
        <taxon>Oxyuridomorpha</taxon>
        <taxon>Oxyuroidea</taxon>
        <taxon>Oxyuridae</taxon>
        <taxon>Enterobius</taxon>
    </lineage>
</organism>
<proteinExistence type="predicted"/>
<dbReference type="WBParaSite" id="EVEC_0001296501-mRNA-1">
    <property type="protein sequence ID" value="EVEC_0001296501-mRNA-1"/>
    <property type="gene ID" value="EVEC_0001296501"/>
</dbReference>
<name>A0A0N4VPN6_ENTVE</name>
<dbReference type="Proteomes" id="UP000274131">
    <property type="component" value="Unassembled WGS sequence"/>
</dbReference>
<accession>A0A0N4VPN6</accession>
<gene>
    <name evidence="1" type="ORF">EVEC_LOCUS12132</name>
</gene>
<protein>
    <submittedName>
        <fullName evidence="1 3">Uncharacterized protein</fullName>
    </submittedName>
</protein>
<sequence length="125" mass="12831">MTKKRPSFASLKRDLHLQNFLFRQASAVAAAAAATTSASASTPGSRPVSAASASRLADIASGVTATSGGTFSSIGLPNSAVAAPPPHSLHGRRESFLYRSSFDEHEIAPCHSLSCASSVNSSEPM</sequence>
<dbReference type="AlphaFoldDB" id="A0A0N4VPN6"/>
<dbReference type="STRING" id="51028.A0A0N4VPN6"/>
<evidence type="ECO:0000313" key="3">
    <source>
        <dbReference type="WBParaSite" id="EVEC_0001296501-mRNA-1"/>
    </source>
</evidence>
<reference evidence="1 2" key="2">
    <citation type="submission" date="2018-10" db="EMBL/GenBank/DDBJ databases">
        <authorList>
            <consortium name="Pathogen Informatics"/>
        </authorList>
    </citation>
    <scope>NUCLEOTIDE SEQUENCE [LARGE SCALE GENOMIC DNA]</scope>
</reference>
<evidence type="ECO:0000313" key="2">
    <source>
        <dbReference type="Proteomes" id="UP000274131"/>
    </source>
</evidence>
<keyword evidence="2" id="KW-1185">Reference proteome</keyword>
<dbReference type="EMBL" id="UXUI01013527">
    <property type="protein sequence ID" value="VDD97381.1"/>
    <property type="molecule type" value="Genomic_DNA"/>
</dbReference>
<evidence type="ECO:0000313" key="1">
    <source>
        <dbReference type="EMBL" id="VDD97381.1"/>
    </source>
</evidence>